<keyword evidence="2" id="KW-1185">Reference proteome</keyword>
<dbReference type="InterPro" id="IPR036388">
    <property type="entry name" value="WH-like_DNA-bd_sf"/>
</dbReference>
<dbReference type="Gene3D" id="1.10.8.430">
    <property type="entry name" value="Helical domain of apoptotic protease-activating factors"/>
    <property type="match status" value="1"/>
</dbReference>
<reference evidence="1" key="1">
    <citation type="submission" date="2017-07" db="EMBL/GenBank/DDBJ databases">
        <title>Taro Niue Genome Assembly and Annotation.</title>
        <authorList>
            <person name="Atibalentja N."/>
            <person name="Keating K."/>
            <person name="Fields C.J."/>
        </authorList>
    </citation>
    <scope>NUCLEOTIDE SEQUENCE</scope>
    <source>
        <strain evidence="1">Niue_2</strain>
        <tissue evidence="1">Leaf</tissue>
    </source>
</reference>
<dbReference type="PANTHER" id="PTHR23155">
    <property type="entry name" value="DISEASE RESISTANCE PROTEIN RP"/>
    <property type="match status" value="1"/>
</dbReference>
<gene>
    <name evidence="1" type="ORF">Taro_024978</name>
</gene>
<comment type="caution">
    <text evidence="1">The sequence shown here is derived from an EMBL/GenBank/DDBJ whole genome shotgun (WGS) entry which is preliminary data.</text>
</comment>
<evidence type="ECO:0000313" key="2">
    <source>
        <dbReference type="Proteomes" id="UP000652761"/>
    </source>
</evidence>
<dbReference type="Proteomes" id="UP000652761">
    <property type="component" value="Unassembled WGS sequence"/>
</dbReference>
<dbReference type="InterPro" id="IPR042197">
    <property type="entry name" value="Apaf_helical"/>
</dbReference>
<dbReference type="Gene3D" id="1.10.10.10">
    <property type="entry name" value="Winged helix-like DNA-binding domain superfamily/Winged helix DNA-binding domain"/>
    <property type="match status" value="1"/>
</dbReference>
<proteinExistence type="predicted"/>
<dbReference type="InterPro" id="IPR027417">
    <property type="entry name" value="P-loop_NTPase"/>
</dbReference>
<organism evidence="1 2">
    <name type="scientific">Colocasia esculenta</name>
    <name type="common">Wild taro</name>
    <name type="synonym">Arum esculentum</name>
    <dbReference type="NCBI Taxonomy" id="4460"/>
    <lineage>
        <taxon>Eukaryota</taxon>
        <taxon>Viridiplantae</taxon>
        <taxon>Streptophyta</taxon>
        <taxon>Embryophyta</taxon>
        <taxon>Tracheophyta</taxon>
        <taxon>Spermatophyta</taxon>
        <taxon>Magnoliopsida</taxon>
        <taxon>Liliopsida</taxon>
        <taxon>Araceae</taxon>
        <taxon>Aroideae</taxon>
        <taxon>Colocasieae</taxon>
        <taxon>Colocasia</taxon>
    </lineage>
</organism>
<dbReference type="AlphaFoldDB" id="A0A843VAX5"/>
<evidence type="ECO:0000313" key="1">
    <source>
        <dbReference type="EMBL" id="MQL92356.1"/>
    </source>
</evidence>
<dbReference type="EMBL" id="NMUH01001440">
    <property type="protein sequence ID" value="MQL92356.1"/>
    <property type="molecule type" value="Genomic_DNA"/>
</dbReference>
<name>A0A843VAX5_COLES</name>
<dbReference type="PANTHER" id="PTHR23155:SF1044">
    <property type="entry name" value="DISEASE RESISTANCE PROTEIN RPS2"/>
    <property type="match status" value="1"/>
</dbReference>
<protein>
    <recommendedName>
        <fullName evidence="3">NB-ARC domain-containing protein</fullName>
    </recommendedName>
</protein>
<dbReference type="GO" id="GO:0043531">
    <property type="term" value="F:ADP binding"/>
    <property type="evidence" value="ECO:0007669"/>
    <property type="project" value="InterPro"/>
</dbReference>
<dbReference type="GO" id="GO:0098542">
    <property type="term" value="P:defense response to other organism"/>
    <property type="evidence" value="ECO:0007669"/>
    <property type="project" value="TreeGrafter"/>
</dbReference>
<accession>A0A843VAX5</accession>
<dbReference type="OrthoDB" id="675885at2759"/>
<dbReference type="InterPro" id="IPR044974">
    <property type="entry name" value="Disease_R_plants"/>
</dbReference>
<sequence>MSRGPASSPPLQPHLCHSCSLQVLQLARAVVAECGGLPLALIVVGRALASKKTAQEWQHALTSLQRWSPGMMEKVLSRLRFSFDNLRDDTLRFCFLYCSLFPEDYSIRKAVLVDYWVGEGFLDEDAADEEI</sequence>
<dbReference type="SUPFAM" id="SSF52540">
    <property type="entry name" value="P-loop containing nucleoside triphosphate hydrolases"/>
    <property type="match status" value="1"/>
</dbReference>
<evidence type="ECO:0008006" key="3">
    <source>
        <dbReference type="Google" id="ProtNLM"/>
    </source>
</evidence>